<protein>
    <submittedName>
        <fullName evidence="1">Uncharacterized protein</fullName>
    </submittedName>
</protein>
<evidence type="ECO:0000313" key="1">
    <source>
        <dbReference type="EMBL" id="RCN28811.1"/>
    </source>
</evidence>
<evidence type="ECO:0000313" key="2">
    <source>
        <dbReference type="Proteomes" id="UP000252519"/>
    </source>
</evidence>
<dbReference type="EMBL" id="JOJR01002303">
    <property type="protein sequence ID" value="RCN28811.1"/>
    <property type="molecule type" value="Genomic_DNA"/>
</dbReference>
<comment type="caution">
    <text evidence="1">The sequence shown here is derived from an EMBL/GenBank/DDBJ whole genome shotgun (WGS) entry which is preliminary data.</text>
</comment>
<organism evidence="1 2">
    <name type="scientific">Ancylostoma caninum</name>
    <name type="common">Dog hookworm</name>
    <dbReference type="NCBI Taxonomy" id="29170"/>
    <lineage>
        <taxon>Eukaryota</taxon>
        <taxon>Metazoa</taxon>
        <taxon>Ecdysozoa</taxon>
        <taxon>Nematoda</taxon>
        <taxon>Chromadorea</taxon>
        <taxon>Rhabditida</taxon>
        <taxon>Rhabditina</taxon>
        <taxon>Rhabditomorpha</taxon>
        <taxon>Strongyloidea</taxon>
        <taxon>Ancylostomatidae</taxon>
        <taxon>Ancylostomatinae</taxon>
        <taxon>Ancylostoma</taxon>
    </lineage>
</organism>
<name>A0A368F9G7_ANCCA</name>
<gene>
    <name evidence="1" type="ORF">ANCCAN_25442</name>
</gene>
<reference evidence="1 2" key="1">
    <citation type="submission" date="2014-10" db="EMBL/GenBank/DDBJ databases">
        <title>Draft genome of the hookworm Ancylostoma caninum.</title>
        <authorList>
            <person name="Mitreva M."/>
        </authorList>
    </citation>
    <scope>NUCLEOTIDE SEQUENCE [LARGE SCALE GENOMIC DNA]</scope>
    <source>
        <strain evidence="1 2">Baltimore</strain>
    </source>
</reference>
<accession>A0A368F9G7</accession>
<proteinExistence type="predicted"/>
<dbReference type="AlphaFoldDB" id="A0A368F9G7"/>
<sequence>MEEGWYTDWSGRDGHDHDRLCWYTPDYEHTDIHLFVH</sequence>
<dbReference type="Proteomes" id="UP000252519">
    <property type="component" value="Unassembled WGS sequence"/>
</dbReference>
<keyword evidence="2" id="KW-1185">Reference proteome</keyword>